<comment type="caution">
    <text evidence="5">The sequence shown here is derived from an EMBL/GenBank/DDBJ whole genome shotgun (WGS) entry which is preliminary data.</text>
</comment>
<evidence type="ECO:0000256" key="1">
    <source>
        <dbReference type="ARBA" id="ARBA00004123"/>
    </source>
</evidence>
<evidence type="ECO:0000256" key="3">
    <source>
        <dbReference type="ARBA" id="ARBA00022942"/>
    </source>
</evidence>
<evidence type="ECO:0000256" key="2">
    <source>
        <dbReference type="ARBA" id="ARBA00022490"/>
    </source>
</evidence>
<keyword evidence="3" id="KW-0647">Proteasome</keyword>
<dbReference type="PANTHER" id="PTHR32194:SF2">
    <property type="entry name" value="PROTEASOME SUBUNIT BETA TYPE-1"/>
    <property type="match status" value="1"/>
</dbReference>
<protein>
    <submittedName>
        <fullName evidence="5">Uncharacterized protein</fullName>
    </submittedName>
</protein>
<evidence type="ECO:0000313" key="5">
    <source>
        <dbReference type="EMBL" id="KAF3556176.1"/>
    </source>
</evidence>
<feature type="region of interest" description="Disordered" evidence="4">
    <location>
        <begin position="296"/>
        <end position="318"/>
    </location>
</feature>
<dbReference type="Proteomes" id="UP000712600">
    <property type="component" value="Unassembled WGS sequence"/>
</dbReference>
<proteinExistence type="predicted"/>
<organism evidence="5 6">
    <name type="scientific">Brassica cretica</name>
    <name type="common">Mustard</name>
    <dbReference type="NCBI Taxonomy" id="69181"/>
    <lineage>
        <taxon>Eukaryota</taxon>
        <taxon>Viridiplantae</taxon>
        <taxon>Streptophyta</taxon>
        <taxon>Embryophyta</taxon>
        <taxon>Tracheophyta</taxon>
        <taxon>Spermatophyta</taxon>
        <taxon>Magnoliopsida</taxon>
        <taxon>eudicotyledons</taxon>
        <taxon>Gunneridae</taxon>
        <taxon>Pentapetalae</taxon>
        <taxon>rosids</taxon>
        <taxon>malvids</taxon>
        <taxon>Brassicales</taxon>
        <taxon>Brassicaceae</taxon>
        <taxon>Brassiceae</taxon>
        <taxon>Brassica</taxon>
    </lineage>
</organism>
<dbReference type="GO" id="GO:0005634">
    <property type="term" value="C:nucleus"/>
    <property type="evidence" value="ECO:0007669"/>
    <property type="project" value="UniProtKB-SubCell"/>
</dbReference>
<dbReference type="PANTHER" id="PTHR32194">
    <property type="entry name" value="METALLOPROTEASE TLDD"/>
    <property type="match status" value="1"/>
</dbReference>
<keyword evidence="2" id="KW-0963">Cytoplasm</keyword>
<dbReference type="AlphaFoldDB" id="A0A8S9QSZ0"/>
<accession>A0A8S9QSZ0</accession>
<comment type="subcellular location">
    <subcellularLocation>
        <location evidence="1">Nucleus</location>
    </subcellularLocation>
</comment>
<dbReference type="GO" id="GO:0005839">
    <property type="term" value="C:proteasome core complex"/>
    <property type="evidence" value="ECO:0007669"/>
    <property type="project" value="TreeGrafter"/>
</dbReference>
<reference evidence="5" key="1">
    <citation type="submission" date="2019-12" db="EMBL/GenBank/DDBJ databases">
        <title>Genome sequencing and annotation of Brassica cretica.</title>
        <authorList>
            <person name="Studholme D.J."/>
            <person name="Sarris P."/>
        </authorList>
    </citation>
    <scope>NUCLEOTIDE SEQUENCE</scope>
    <source>
        <strain evidence="5">PFS-109/04</strain>
        <tissue evidence="5">Leaf</tissue>
    </source>
</reference>
<evidence type="ECO:0000256" key="4">
    <source>
        <dbReference type="SAM" id="MobiDB-lite"/>
    </source>
</evidence>
<name>A0A8S9QSZ0_BRACR</name>
<sequence>MQRKAEEKQRWRRDRFVSGQALRWLHLLTTIKGRLTSPSSYLLSSSRDLNGVSGQPWCGGGASRWWGSGRAAEIRASWSAETEEECRLVAVLDPGAAQTIMLLKLSSDVLLTTSRNEGTKKLLDRFLSKENLKPFVSSLPLFVDVNWRPSRPRSLAEHVWPSLDPITASSASILGCLPVTDYSKIHKIADKAVLSSSGFQADVKALQKVLNSRHLAATTIATTERTSPVPMRWRWVTPVSVLVVFLARGRRRWLYVGAKIIVKTTGNTARQQLSIMVDMKIGKVLMTIFTSFTCSSVQRSGPGKDSRSLKASSRNDPSPSTFPLAILADKAVLSSSGFQADVKALQKVLNSRHLVYQHQHNKQMSHQDLQEH</sequence>
<dbReference type="EMBL" id="QGKX02000996">
    <property type="protein sequence ID" value="KAF3556176.1"/>
    <property type="molecule type" value="Genomic_DNA"/>
</dbReference>
<gene>
    <name evidence="5" type="ORF">F2Q69_00012308</name>
</gene>
<dbReference type="InterPro" id="IPR023333">
    <property type="entry name" value="Proteasome_suB-type"/>
</dbReference>
<dbReference type="GO" id="GO:0005737">
    <property type="term" value="C:cytoplasm"/>
    <property type="evidence" value="ECO:0007669"/>
    <property type="project" value="TreeGrafter"/>
</dbReference>
<dbReference type="GO" id="GO:0051603">
    <property type="term" value="P:proteolysis involved in protein catabolic process"/>
    <property type="evidence" value="ECO:0007669"/>
    <property type="project" value="TreeGrafter"/>
</dbReference>
<evidence type="ECO:0000313" key="6">
    <source>
        <dbReference type="Proteomes" id="UP000712600"/>
    </source>
</evidence>
<feature type="compositionally biased region" description="Polar residues" evidence="4">
    <location>
        <begin position="309"/>
        <end position="318"/>
    </location>
</feature>